<evidence type="ECO:0000256" key="3">
    <source>
        <dbReference type="ARBA" id="ARBA00022801"/>
    </source>
</evidence>
<proteinExistence type="inferred from homology"/>
<evidence type="ECO:0000313" key="9">
    <source>
        <dbReference type="EMBL" id="TDO03924.1"/>
    </source>
</evidence>
<reference evidence="9 10" key="1">
    <citation type="submission" date="2019-03" db="EMBL/GenBank/DDBJ databases">
        <title>Freshwater and sediment microbial communities from various areas in North America, analyzing microbe dynamics in response to fracking.</title>
        <authorList>
            <person name="Lamendella R."/>
        </authorList>
    </citation>
    <scope>NUCLEOTIDE SEQUENCE [LARGE SCALE GENOMIC DNA]</scope>
    <source>
        <strain evidence="9 10">114D</strain>
    </source>
</reference>
<sequence>MNNYKKLLSCWHKLEHFGPAEISSNKEIQLLNGAVPWAVKEAPTSDKNTIEYTLYLAVFSSSVANDFVKKFFSDTEKEVNVRPSKICMASLKVDIDGYYVPYSFGISTLPWAIKQLQNNKIENNNWADDFNAVKNYLLEELEYSLNGIISLNSVLSIQNKVFDSLSWTTEIEPEVYIKREETFKSVRKPDEEKNNAEILNSFYIDDIENIILKVSSDNIPVAFKKYLDGNLNKQITRNDLGQKVDLLQRNLIPNNYPDGSWPSQYSLSLMQQFAVNSIVNRMNGKQTGDLMSVNGPPGTGKTTLLRDIIAAILVDRAKKLINIDDPAYALFKIGEFKTGKSFTPFIYGLDESLCNSGMVVASSNNGAVENVSKELPLIKEVEGYEEQIGYFRNVAGTCIDKDYWGLIAAVLGNKDNRNKLVSSLWFDTNKNGCNLRTTLRNTEVGIADWQETAERFKQKLNEVRKERNRLNQIYEDYNIFLELSAEYKAEQEESRKLKEKLTDATSKKMSAEEGWNEANKRKVNALKTLSDIKNTKPGFFIRLFNKTIRVAYQQAYIKVYTKYLQSQEESEKAEKFLVSARAEFDRATFRYNECDKQLTEVKFRLDACKRKLNKANAELGANYADETFWRNVESKESQEACPWYSKEFKSLQSELFVLAMEVHEVFILNTNSQSKAIETSLSAFFDYLKGNYEVKPSAEEIKAMWNVFFLVVPVVSTTFASVGRMFVDLDKEDIPWLFIDEAGQAVPQAAAGAIWRSKRVVVVGDPLQIEPVVTIPKAVTNNLRTHFNLDDNVINSELSVQVMADRVNPLGMNINNAGYDIWVGMPLRVHRRCIDPMFRIANNIAYDNKMVLSTNPREPKIQLKTAFIDIKGEVLGRHWVKEQGVKVAELLVNEIHNARGLPDIFVISPFTEVKFQLSTMLFKPVIQNVQQYNTKLDTKAVGTWLNNHVGTVHTFQGKQAEGVILCLGLDGKSRGAANWAASKPNLLNVALTRAKYRFVAVGDKDIWFNVQYFKELSILNYC</sequence>
<feature type="domain" description="DNA2/NAM7 helicase helicase" evidence="7">
    <location>
        <begin position="280"/>
        <end position="773"/>
    </location>
</feature>
<dbReference type="GO" id="GO:0043139">
    <property type="term" value="F:5'-3' DNA helicase activity"/>
    <property type="evidence" value="ECO:0007669"/>
    <property type="project" value="TreeGrafter"/>
</dbReference>
<dbReference type="InterPro" id="IPR050534">
    <property type="entry name" value="Coronavir_polyprotein_1ab"/>
</dbReference>
<comment type="similarity">
    <text evidence="1">Belongs to the DNA2/NAM7 helicase family.</text>
</comment>
<evidence type="ECO:0000259" key="8">
    <source>
        <dbReference type="Pfam" id="PF13087"/>
    </source>
</evidence>
<keyword evidence="5" id="KW-0067">ATP-binding</keyword>
<dbReference type="InterPro" id="IPR041677">
    <property type="entry name" value="DNA2/NAM7_AAA_11"/>
</dbReference>
<evidence type="ECO:0000313" key="10">
    <source>
        <dbReference type="Proteomes" id="UP000294848"/>
    </source>
</evidence>
<dbReference type="AlphaFoldDB" id="A0A4R6H7E3"/>
<dbReference type="GO" id="GO:0005524">
    <property type="term" value="F:ATP binding"/>
    <property type="evidence" value="ECO:0007669"/>
    <property type="project" value="UniProtKB-KW"/>
</dbReference>
<dbReference type="InterPro" id="IPR041679">
    <property type="entry name" value="DNA2/NAM7-like_C"/>
</dbReference>
<evidence type="ECO:0000259" key="7">
    <source>
        <dbReference type="Pfam" id="PF13086"/>
    </source>
</evidence>
<dbReference type="RefSeq" id="WP_133464287.1">
    <property type="nucleotide sequence ID" value="NZ_SNWI01000002.1"/>
</dbReference>
<accession>A0A4R6H7E3</accession>
<keyword evidence="6" id="KW-0175">Coiled coil</keyword>
<name>A0A4R6H7E3_9BACT</name>
<dbReference type="PANTHER" id="PTHR43788">
    <property type="entry name" value="DNA2/NAM7 HELICASE FAMILY MEMBER"/>
    <property type="match status" value="1"/>
</dbReference>
<evidence type="ECO:0000256" key="2">
    <source>
        <dbReference type="ARBA" id="ARBA00022741"/>
    </source>
</evidence>
<dbReference type="EMBL" id="SNWI01000002">
    <property type="protein sequence ID" value="TDO03924.1"/>
    <property type="molecule type" value="Genomic_DNA"/>
</dbReference>
<dbReference type="GO" id="GO:0016787">
    <property type="term" value="F:hydrolase activity"/>
    <property type="evidence" value="ECO:0007669"/>
    <property type="project" value="UniProtKB-KW"/>
</dbReference>
<dbReference type="OrthoDB" id="9757917at2"/>
<dbReference type="Pfam" id="PF13087">
    <property type="entry name" value="AAA_12"/>
    <property type="match status" value="1"/>
</dbReference>
<evidence type="ECO:0000256" key="6">
    <source>
        <dbReference type="SAM" id="Coils"/>
    </source>
</evidence>
<feature type="domain" description="DNA2/NAM7 helicase-like C-terminal" evidence="8">
    <location>
        <begin position="864"/>
        <end position="1004"/>
    </location>
</feature>
<evidence type="ECO:0000256" key="4">
    <source>
        <dbReference type="ARBA" id="ARBA00022806"/>
    </source>
</evidence>
<dbReference type="PANTHER" id="PTHR43788:SF8">
    <property type="entry name" value="DNA-BINDING PROTEIN SMUBP-2"/>
    <property type="match status" value="1"/>
</dbReference>
<evidence type="ECO:0000256" key="1">
    <source>
        <dbReference type="ARBA" id="ARBA00007913"/>
    </source>
</evidence>
<gene>
    <name evidence="9" type="ORF">DET52_102262</name>
</gene>
<keyword evidence="3" id="KW-0378">Hydrolase</keyword>
<keyword evidence="2" id="KW-0547">Nucleotide-binding</keyword>
<evidence type="ECO:0000256" key="5">
    <source>
        <dbReference type="ARBA" id="ARBA00022840"/>
    </source>
</evidence>
<dbReference type="SUPFAM" id="SSF52540">
    <property type="entry name" value="P-loop containing nucleoside triphosphate hydrolases"/>
    <property type="match status" value="1"/>
</dbReference>
<feature type="coiled-coil region" evidence="6">
    <location>
        <begin position="446"/>
        <end position="507"/>
    </location>
</feature>
<comment type="caution">
    <text evidence="9">The sequence shown here is derived from an EMBL/GenBank/DDBJ whole genome shotgun (WGS) entry which is preliminary data.</text>
</comment>
<protein>
    <submittedName>
        <fullName evidence="9">AAA domain-containing protein</fullName>
    </submittedName>
</protein>
<dbReference type="Gene3D" id="3.40.50.300">
    <property type="entry name" value="P-loop containing nucleotide triphosphate hydrolases"/>
    <property type="match status" value="3"/>
</dbReference>
<dbReference type="Proteomes" id="UP000294848">
    <property type="component" value="Unassembled WGS sequence"/>
</dbReference>
<keyword evidence="4" id="KW-0347">Helicase</keyword>
<dbReference type="Pfam" id="PF13086">
    <property type="entry name" value="AAA_11"/>
    <property type="match status" value="1"/>
</dbReference>
<dbReference type="InterPro" id="IPR027417">
    <property type="entry name" value="P-loop_NTPase"/>
</dbReference>
<organism evidence="9 10">
    <name type="scientific">Sunxiuqinia elliptica</name>
    <dbReference type="NCBI Taxonomy" id="655355"/>
    <lineage>
        <taxon>Bacteria</taxon>
        <taxon>Pseudomonadati</taxon>
        <taxon>Bacteroidota</taxon>
        <taxon>Bacteroidia</taxon>
        <taxon>Marinilabiliales</taxon>
        <taxon>Prolixibacteraceae</taxon>
        <taxon>Sunxiuqinia</taxon>
    </lineage>
</organism>